<evidence type="ECO:0000313" key="2">
    <source>
        <dbReference type="EMBL" id="MCB8875176.1"/>
    </source>
</evidence>
<dbReference type="PRINTS" id="PR00081">
    <property type="entry name" value="GDHRDH"/>
</dbReference>
<dbReference type="InterPro" id="IPR051207">
    <property type="entry name" value="ComplexI_NDUFA9_subunit"/>
</dbReference>
<keyword evidence="3" id="KW-1185">Reference proteome</keyword>
<dbReference type="RefSeq" id="WP_227320846.1">
    <property type="nucleotide sequence ID" value="NZ_JAESVB010000003.1"/>
</dbReference>
<dbReference type="InterPro" id="IPR001509">
    <property type="entry name" value="Epimerase_deHydtase"/>
</dbReference>
<dbReference type="InterPro" id="IPR002347">
    <property type="entry name" value="SDR_fam"/>
</dbReference>
<name>A0A964DYH4_9PROT</name>
<evidence type="ECO:0000259" key="1">
    <source>
        <dbReference type="Pfam" id="PF01370"/>
    </source>
</evidence>
<dbReference type="AlphaFoldDB" id="A0A964DYH4"/>
<dbReference type="PANTHER" id="PTHR12126">
    <property type="entry name" value="NADH-UBIQUINONE OXIDOREDUCTASE 39 KDA SUBUNIT-RELATED"/>
    <property type="match status" value="1"/>
</dbReference>
<protein>
    <submittedName>
        <fullName evidence="2">NAD-dependent epimerase/dehydratase family protein</fullName>
    </submittedName>
</protein>
<accession>A0A964DYH4</accession>
<evidence type="ECO:0000313" key="3">
    <source>
        <dbReference type="Proteomes" id="UP000708298"/>
    </source>
</evidence>
<proteinExistence type="predicted"/>
<dbReference type="PANTHER" id="PTHR12126:SF11">
    <property type="entry name" value="NADH DEHYDROGENASE [UBIQUINONE] 1 ALPHA SUBCOMPLEX SUBUNIT 9, MITOCHONDRIAL"/>
    <property type="match status" value="1"/>
</dbReference>
<feature type="domain" description="NAD-dependent epimerase/dehydratase" evidence="1">
    <location>
        <begin position="8"/>
        <end position="201"/>
    </location>
</feature>
<dbReference type="EMBL" id="JAESVB010000003">
    <property type="protein sequence ID" value="MCB8875176.1"/>
    <property type="molecule type" value="Genomic_DNA"/>
</dbReference>
<dbReference type="GO" id="GO:0044877">
    <property type="term" value="F:protein-containing complex binding"/>
    <property type="evidence" value="ECO:0007669"/>
    <property type="project" value="TreeGrafter"/>
</dbReference>
<dbReference type="Pfam" id="PF01370">
    <property type="entry name" value="Epimerase"/>
    <property type="match status" value="1"/>
</dbReference>
<reference evidence="2" key="1">
    <citation type="journal article" date="2021" name="Microorganisms">
        <title>Acidisoma silvae sp. nov. and Acidisomacellulosilytica sp. nov., Two Acidophilic Bacteria Isolated from Decaying Wood, Hydrolyzing Cellulose and Producing Poly-3-hydroxybutyrate.</title>
        <authorList>
            <person name="Mieszkin S."/>
            <person name="Pouder E."/>
            <person name="Uroz S."/>
            <person name="Simon-Colin C."/>
            <person name="Alain K."/>
        </authorList>
    </citation>
    <scope>NUCLEOTIDE SEQUENCE</scope>
    <source>
        <strain evidence="2">HW T2.11</strain>
    </source>
</reference>
<dbReference type="Proteomes" id="UP000708298">
    <property type="component" value="Unassembled WGS sequence"/>
</dbReference>
<organism evidence="2 3">
    <name type="scientific">Acidisoma silvae</name>
    <dbReference type="NCBI Taxonomy" id="2802396"/>
    <lineage>
        <taxon>Bacteria</taxon>
        <taxon>Pseudomonadati</taxon>
        <taxon>Pseudomonadota</taxon>
        <taxon>Alphaproteobacteria</taxon>
        <taxon>Acetobacterales</taxon>
        <taxon>Acidocellaceae</taxon>
        <taxon>Acidisoma</taxon>
    </lineage>
</organism>
<dbReference type="Gene3D" id="3.40.50.720">
    <property type="entry name" value="NAD(P)-binding Rossmann-like Domain"/>
    <property type="match status" value="1"/>
</dbReference>
<gene>
    <name evidence="2" type="ORF">ASILVAE211_08300</name>
</gene>
<comment type="caution">
    <text evidence="2">The sequence shown here is derived from an EMBL/GenBank/DDBJ whole genome shotgun (WGS) entry which is preliminary data.</text>
</comment>
<sequence>MTLPVAALTGGTGFLGRYIAQAFASAGWQIRLLTRRAPLHPMLENLPLDLVLGGLDDPRALGQLVSGADVVIHAAGLVKARSRAEFLVVNRDGAARLAAIVARAQTPRLVLMSSLAARAPGLSLYAESKRAGEDAVRALLDETRCVILRPSAIYGPWDREGLAMLRLASGRFAPAIAAPEPRIAMIHARDAAAAALAVATSDVARGCYELSDARLDGYGWRELLAVIGTALRGRAPIAVPAPDAVVRAAGAISEGMASLSGQSAIFGRGKAREILHRDWSVDPAKAIPAVLWQPQIDLPAGMAETAAWWLSAA</sequence>
<dbReference type="InterPro" id="IPR036291">
    <property type="entry name" value="NAD(P)-bd_dom_sf"/>
</dbReference>
<dbReference type="SUPFAM" id="SSF51735">
    <property type="entry name" value="NAD(P)-binding Rossmann-fold domains"/>
    <property type="match status" value="1"/>
</dbReference>
<reference evidence="2" key="2">
    <citation type="submission" date="2021-01" db="EMBL/GenBank/DDBJ databases">
        <authorList>
            <person name="Mieszkin S."/>
            <person name="Pouder E."/>
            <person name="Alain K."/>
        </authorList>
    </citation>
    <scope>NUCLEOTIDE SEQUENCE</scope>
    <source>
        <strain evidence="2">HW T2.11</strain>
    </source>
</reference>